<evidence type="ECO:0000313" key="2">
    <source>
        <dbReference type="Proteomes" id="UP001165960"/>
    </source>
</evidence>
<organism evidence="1 2">
    <name type="scientific">Entomophthora muscae</name>
    <dbReference type="NCBI Taxonomy" id="34485"/>
    <lineage>
        <taxon>Eukaryota</taxon>
        <taxon>Fungi</taxon>
        <taxon>Fungi incertae sedis</taxon>
        <taxon>Zoopagomycota</taxon>
        <taxon>Entomophthoromycotina</taxon>
        <taxon>Entomophthoromycetes</taxon>
        <taxon>Entomophthorales</taxon>
        <taxon>Entomophthoraceae</taxon>
        <taxon>Entomophthora</taxon>
    </lineage>
</organism>
<evidence type="ECO:0000313" key="1">
    <source>
        <dbReference type="EMBL" id="KAJ9068648.1"/>
    </source>
</evidence>
<dbReference type="Proteomes" id="UP001165960">
    <property type="component" value="Unassembled WGS sequence"/>
</dbReference>
<gene>
    <name evidence="1" type="ORF">DSO57_1026530</name>
</gene>
<keyword evidence="2" id="KW-1185">Reference proteome</keyword>
<proteinExistence type="predicted"/>
<protein>
    <submittedName>
        <fullName evidence="1">Uncharacterized protein</fullName>
    </submittedName>
</protein>
<dbReference type="EMBL" id="QTSX02003706">
    <property type="protein sequence ID" value="KAJ9068648.1"/>
    <property type="molecule type" value="Genomic_DNA"/>
</dbReference>
<name>A0ACC2T1W7_9FUNG</name>
<comment type="caution">
    <text evidence="1">The sequence shown here is derived from an EMBL/GenBank/DDBJ whole genome shotgun (WGS) entry which is preliminary data.</text>
</comment>
<reference evidence="1" key="1">
    <citation type="submission" date="2022-04" db="EMBL/GenBank/DDBJ databases">
        <title>Genome of the entomopathogenic fungus Entomophthora muscae.</title>
        <authorList>
            <person name="Elya C."/>
            <person name="Lovett B.R."/>
            <person name="Lee E."/>
            <person name="Macias A.M."/>
            <person name="Hajek A.E."/>
            <person name="De Bivort B.L."/>
            <person name="Kasson M.T."/>
            <person name="De Fine Licht H.H."/>
            <person name="Stajich J.E."/>
        </authorList>
    </citation>
    <scope>NUCLEOTIDE SEQUENCE</scope>
    <source>
        <strain evidence="1">Berkeley</strain>
    </source>
</reference>
<sequence length="313" mass="35308">MSTNSKAFEISRKRFRIHPIQSSFTRCFQTIKPKILVQPLVKSTFPAQESCCDKISENTHQLKFDIVESLKNSILEQDSSRVDQHFQQLICLDSPWLLEAVPNIPWKELDNDSFEICCQILISKVDLTNEVFVCFLKELVLSQLLKEGPLNRGLDVLISAIVAARPHASLSGLILPLLASSYMDKVKADMICTIMMNSFGPSLHDEFLKKVFVRIEQDPVALHEPIIVVLQSSLKLIDQQSIGTDTVNTITSVLASESSKQPKSLLIANLILTFITRAKEKLETSHRSIFQGALEKNKSHLKRIILKEISKIN</sequence>
<accession>A0ACC2T1W7</accession>